<reference evidence="1 2" key="1">
    <citation type="submission" date="2010-08" db="EMBL/GenBank/DDBJ databases">
        <authorList>
            <person name="Weinstock G."/>
            <person name="Sodergren E."/>
            <person name="Clifton S."/>
            <person name="Fulton L."/>
            <person name="Fulton B."/>
            <person name="Courtney L."/>
            <person name="Fronick C."/>
            <person name="Harrison M."/>
            <person name="Strong C."/>
            <person name="Farmer C."/>
            <person name="Delahaunty K."/>
            <person name="Markovic C."/>
            <person name="Hall O."/>
            <person name="Minx P."/>
            <person name="Tomlinson C."/>
            <person name="Mitreva M."/>
            <person name="Hou S."/>
            <person name="Chen J."/>
            <person name="Wollam A."/>
            <person name="Pepin K.H."/>
            <person name="Johnson M."/>
            <person name="Bhonagiri V."/>
            <person name="Zhang X."/>
            <person name="Suruliraj S."/>
            <person name="Warren W."/>
            <person name="Chinwalla A."/>
            <person name="Mardis E.R."/>
            <person name="Wilson R.K."/>
        </authorList>
    </citation>
    <scope>NUCLEOTIDE SEQUENCE [LARGE SCALE GENOMIC DNA]</scope>
    <source>
        <strain evidence="1 2">F0399</strain>
    </source>
</reference>
<evidence type="ECO:0000313" key="2">
    <source>
        <dbReference type="Proteomes" id="UP000004633"/>
    </source>
</evidence>
<proteinExistence type="predicted"/>
<keyword evidence="2" id="KW-1185">Reference proteome</keyword>
<name>E7N582_9FIRM</name>
<comment type="caution">
    <text evidence="1">The sequence shown here is derived from an EMBL/GenBank/DDBJ whole genome shotgun (WGS) entry which is preliminary data.</text>
</comment>
<dbReference type="HOGENOM" id="CLU_2847381_0_0_9"/>
<dbReference type="Proteomes" id="UP000004633">
    <property type="component" value="Unassembled WGS sequence"/>
</dbReference>
<dbReference type="EMBL" id="AECV01000063">
    <property type="protein sequence ID" value="EFW28656.1"/>
    <property type="molecule type" value="Genomic_DNA"/>
</dbReference>
<dbReference type="STRING" id="749551.HMPREF9555_02177"/>
<evidence type="ECO:0000313" key="1">
    <source>
        <dbReference type="EMBL" id="EFW28656.1"/>
    </source>
</evidence>
<accession>E7N582</accession>
<gene>
    <name evidence="1" type="ORF">HMPREF9555_02177</name>
</gene>
<dbReference type="AlphaFoldDB" id="E7N582"/>
<sequence length="65" mass="7418">MNTEEEQGTMTAEDSAVRRLEAAIAALNVRMRGAAGDLDYESYLHEKRTLERALHSLKQRQQQTK</sequence>
<protein>
    <submittedName>
        <fullName evidence="1">Uncharacterized protein</fullName>
    </submittedName>
</protein>
<organism evidence="1 2">
    <name type="scientific">Selenomonas artemidis F0399</name>
    <dbReference type="NCBI Taxonomy" id="749551"/>
    <lineage>
        <taxon>Bacteria</taxon>
        <taxon>Bacillati</taxon>
        <taxon>Bacillota</taxon>
        <taxon>Negativicutes</taxon>
        <taxon>Selenomonadales</taxon>
        <taxon>Selenomonadaceae</taxon>
        <taxon>Selenomonas</taxon>
    </lineage>
</organism>